<keyword evidence="1" id="KW-1133">Transmembrane helix</keyword>
<feature type="transmembrane region" description="Helical" evidence="1">
    <location>
        <begin position="6"/>
        <end position="22"/>
    </location>
</feature>
<reference evidence="2 3" key="1">
    <citation type="submission" date="2015-08" db="EMBL/GenBank/DDBJ databases">
        <title>Draft Genome Sequence of Rathayibacter sp. Strain VKM Ac-2596 Isolated from Leaf Gall Induced by Plant-Parasitic Nematodes.</title>
        <authorList>
            <person name="Vasilenko O.V."/>
            <person name="Starodumova I.P."/>
            <person name="Tarlachkov S.V."/>
            <person name="Dorofeeva L.V."/>
            <person name="Evtushenko L.I."/>
        </authorList>
    </citation>
    <scope>NUCLEOTIDE SEQUENCE [LARGE SCALE GENOMIC DNA]</scope>
    <source>
        <strain evidence="2 3">VKM Ac-2596</strain>
    </source>
</reference>
<keyword evidence="3" id="KW-1185">Reference proteome</keyword>
<gene>
    <name evidence="2" type="ORF">ACH61_01421</name>
</gene>
<feature type="transmembrane region" description="Helical" evidence="1">
    <location>
        <begin position="34"/>
        <end position="54"/>
    </location>
</feature>
<dbReference type="EMBL" id="LIIN01000038">
    <property type="protein sequence ID" value="KZX21460.1"/>
    <property type="molecule type" value="Genomic_DNA"/>
</dbReference>
<dbReference type="RefSeq" id="WP_068210128.1">
    <property type="nucleotide sequence ID" value="NZ_LIIN01000038.1"/>
</dbReference>
<evidence type="ECO:0000313" key="2">
    <source>
        <dbReference type="EMBL" id="KZX21460.1"/>
    </source>
</evidence>
<evidence type="ECO:0000256" key="1">
    <source>
        <dbReference type="SAM" id="Phobius"/>
    </source>
</evidence>
<dbReference type="Proteomes" id="UP000076717">
    <property type="component" value="Unassembled WGS sequence"/>
</dbReference>
<comment type="caution">
    <text evidence="2">The sequence shown here is derived from an EMBL/GenBank/DDBJ whole genome shotgun (WGS) entry which is preliminary data.</text>
</comment>
<organism evidence="2 3">
    <name type="scientific">Rathayibacter tanaceti</name>
    <dbReference type="NCBI Taxonomy" id="1671680"/>
    <lineage>
        <taxon>Bacteria</taxon>
        <taxon>Bacillati</taxon>
        <taxon>Actinomycetota</taxon>
        <taxon>Actinomycetes</taxon>
        <taxon>Micrococcales</taxon>
        <taxon>Microbacteriaceae</taxon>
        <taxon>Rathayibacter</taxon>
    </lineage>
</organism>
<evidence type="ECO:0008006" key="4">
    <source>
        <dbReference type="Google" id="ProtNLM"/>
    </source>
</evidence>
<dbReference type="AlphaFoldDB" id="A0A162FYK0"/>
<keyword evidence="1" id="KW-0812">Transmembrane</keyword>
<proteinExistence type="predicted"/>
<keyword evidence="1" id="KW-0472">Membrane</keyword>
<name>A0A162FYK0_9MICO</name>
<protein>
    <recommendedName>
        <fullName evidence="4">Major facilitator superfamily (MFS) profile domain-containing protein</fullName>
    </recommendedName>
</protein>
<evidence type="ECO:0000313" key="3">
    <source>
        <dbReference type="Proteomes" id="UP000076717"/>
    </source>
</evidence>
<accession>A0A162FYK0</accession>
<sequence length="59" mass="5890">MFNTFRQVGGAVAIAVFGALLADRTGFVGGMQTCMLVAAVVLLGAAAAAVFIRVGETSA</sequence>